<dbReference type="SUPFAM" id="SSF53474">
    <property type="entry name" value="alpha/beta-Hydrolases"/>
    <property type="match status" value="1"/>
</dbReference>
<reference evidence="3" key="1">
    <citation type="journal article" date="2019" name="Int. J. Syst. Evol. Microbiol.">
        <title>The Global Catalogue of Microorganisms (GCM) 10K type strain sequencing project: providing services to taxonomists for standard genome sequencing and annotation.</title>
        <authorList>
            <consortium name="The Broad Institute Genomics Platform"/>
            <consortium name="The Broad Institute Genome Sequencing Center for Infectious Disease"/>
            <person name="Wu L."/>
            <person name="Ma J."/>
        </authorList>
    </citation>
    <scope>NUCLEOTIDE SEQUENCE [LARGE SCALE GENOMIC DNA]</scope>
    <source>
        <strain evidence="3">CCUG 37865</strain>
    </source>
</reference>
<sequence>MNIPYREHGDKTASLLLFIHGGGVSGWMWDQQVEHFRNFHCIVPNLPEHGLDNYDVTFSIKASAESLITLIEEKAKGKEVIVVGFSLGAQILVQMLSQKPELIDIAIINSALVMPSPSIIKVIEPAIKLSFPLIKWKSFSKLQARMLYIKDASFQQYYKESSQIKRESLVRVLKENMSFSIPENFPQATAKILVTVGQKEKKVMKKSAKALVKSNSNSTGIILHHIGHGISLANPEWFNQLIENWLKQDLSELKGSFTVINSIDN</sequence>
<evidence type="ECO:0000313" key="2">
    <source>
        <dbReference type="EMBL" id="MFC4403883.1"/>
    </source>
</evidence>
<dbReference type="Pfam" id="PF12697">
    <property type="entry name" value="Abhydrolase_6"/>
    <property type="match status" value="1"/>
</dbReference>
<dbReference type="InterPro" id="IPR000073">
    <property type="entry name" value="AB_hydrolase_1"/>
</dbReference>
<evidence type="ECO:0000313" key="3">
    <source>
        <dbReference type="Proteomes" id="UP001595882"/>
    </source>
</evidence>
<dbReference type="Gene3D" id="3.40.50.1820">
    <property type="entry name" value="alpha/beta hydrolase"/>
    <property type="match status" value="1"/>
</dbReference>
<evidence type="ECO:0000259" key="1">
    <source>
        <dbReference type="Pfam" id="PF12697"/>
    </source>
</evidence>
<gene>
    <name evidence="2" type="ORF">ACFOY7_12470</name>
</gene>
<keyword evidence="3" id="KW-1185">Reference proteome</keyword>
<comment type="caution">
    <text evidence="2">The sequence shown here is derived from an EMBL/GenBank/DDBJ whole genome shotgun (WGS) entry which is preliminary data.</text>
</comment>
<dbReference type="RefSeq" id="WP_390252415.1">
    <property type="nucleotide sequence ID" value="NZ_JBHSDT010000008.1"/>
</dbReference>
<dbReference type="InterPro" id="IPR029058">
    <property type="entry name" value="AB_hydrolase_fold"/>
</dbReference>
<dbReference type="EMBL" id="JBHSDT010000008">
    <property type="protein sequence ID" value="MFC4403883.1"/>
    <property type="molecule type" value="Genomic_DNA"/>
</dbReference>
<dbReference type="GO" id="GO:0016787">
    <property type="term" value="F:hydrolase activity"/>
    <property type="evidence" value="ECO:0007669"/>
    <property type="project" value="UniProtKB-KW"/>
</dbReference>
<organism evidence="2 3">
    <name type="scientific">Gracilibacillus xinjiangensis</name>
    <dbReference type="NCBI Taxonomy" id="1193282"/>
    <lineage>
        <taxon>Bacteria</taxon>
        <taxon>Bacillati</taxon>
        <taxon>Bacillota</taxon>
        <taxon>Bacilli</taxon>
        <taxon>Bacillales</taxon>
        <taxon>Bacillaceae</taxon>
        <taxon>Gracilibacillus</taxon>
    </lineage>
</organism>
<dbReference type="InterPro" id="IPR050266">
    <property type="entry name" value="AB_hydrolase_sf"/>
</dbReference>
<dbReference type="Proteomes" id="UP001595882">
    <property type="component" value="Unassembled WGS sequence"/>
</dbReference>
<accession>A0ABV8WY13</accession>
<protein>
    <submittedName>
        <fullName evidence="2">Alpha/beta fold hydrolase</fullName>
    </submittedName>
</protein>
<feature type="domain" description="AB hydrolase-1" evidence="1">
    <location>
        <begin position="16"/>
        <end position="240"/>
    </location>
</feature>
<name>A0ABV8WY13_9BACI</name>
<dbReference type="PANTHER" id="PTHR43798">
    <property type="entry name" value="MONOACYLGLYCEROL LIPASE"/>
    <property type="match status" value="1"/>
</dbReference>
<keyword evidence="2" id="KW-0378">Hydrolase</keyword>
<proteinExistence type="predicted"/>